<evidence type="ECO:0000313" key="4">
    <source>
        <dbReference type="Proteomes" id="UP000660262"/>
    </source>
</evidence>
<gene>
    <name evidence="3" type="ORF">PPROV_000306800</name>
</gene>
<keyword evidence="4" id="KW-1185">Reference proteome</keyword>
<evidence type="ECO:0008006" key="5">
    <source>
        <dbReference type="Google" id="ProtNLM"/>
    </source>
</evidence>
<proteinExistence type="predicted"/>
<comment type="caution">
    <text evidence="3">The sequence shown here is derived from an EMBL/GenBank/DDBJ whole genome shotgun (WGS) entry which is preliminary data.</text>
</comment>
<reference evidence="3" key="1">
    <citation type="submission" date="2020-10" db="EMBL/GenBank/DDBJ databases">
        <title>Unveiling of a novel bifunctional photoreceptor, Dualchrome1, isolated from a cosmopolitan green alga.</title>
        <authorList>
            <person name="Suzuki S."/>
            <person name="Kawachi M."/>
        </authorList>
    </citation>
    <scope>NUCLEOTIDE SEQUENCE</scope>
    <source>
        <strain evidence="3">NIES 2893</strain>
    </source>
</reference>
<organism evidence="3 4">
    <name type="scientific">Pycnococcus provasolii</name>
    <dbReference type="NCBI Taxonomy" id="41880"/>
    <lineage>
        <taxon>Eukaryota</taxon>
        <taxon>Viridiplantae</taxon>
        <taxon>Chlorophyta</taxon>
        <taxon>Pseudoscourfieldiophyceae</taxon>
        <taxon>Pseudoscourfieldiales</taxon>
        <taxon>Pycnococcaceae</taxon>
        <taxon>Pycnococcus</taxon>
    </lineage>
</organism>
<keyword evidence="1" id="KW-0472">Membrane</keyword>
<dbReference type="Gene3D" id="3.40.190.10">
    <property type="entry name" value="Periplasmic binding protein-like II"/>
    <property type="match status" value="1"/>
</dbReference>
<dbReference type="AlphaFoldDB" id="A0A830HB43"/>
<evidence type="ECO:0000313" key="3">
    <source>
        <dbReference type="EMBL" id="GHP04314.1"/>
    </source>
</evidence>
<dbReference type="OrthoDB" id="10251371at2759"/>
<dbReference type="SUPFAM" id="SSF53850">
    <property type="entry name" value="Periplasmic binding protein-like II"/>
    <property type="match status" value="1"/>
</dbReference>
<dbReference type="EMBL" id="BNJQ01000007">
    <property type="protein sequence ID" value="GHP04314.1"/>
    <property type="molecule type" value="Genomic_DNA"/>
</dbReference>
<keyword evidence="1" id="KW-0812">Transmembrane</keyword>
<keyword evidence="2" id="KW-0732">Signal</keyword>
<sequence>MMMSSSFMRVLTFLMMMSSFCVLTSAAAEETTTTYDVRDGAGGEYDAGITTSGELSQAVDAAIAELMGTKGWFHDLRNTTGYKHALEVVTCTPDKNMWLYPPEKTATGSLKRVLTTGKLVVAGVKWSAPGAADYRTNPDAPTGFWPKYLEAIVDKISKAYKKNIRVVRIYYQTSGVVVDKVQAGVVDMSEPYYYISGFVNNKPRIEALDYSCITAATEGAFYVRKDKNMNTFDDLYEKLVAGPLHTVGFIGQGNYDSMSDKLPSSAVPYIPNNNPDSSALNQRVIDNLDLAVYVSEFNPGADVTDLLMAIPTGVVSPRVILFPQQGAEAKSVDESKTSNSDDKSGGGIIVGLVIVACVALLLGVLLTFVVVRERKGAPIFMPLLDSVSTNKAFHGEGGL</sequence>
<evidence type="ECO:0000256" key="1">
    <source>
        <dbReference type="SAM" id="Phobius"/>
    </source>
</evidence>
<feature type="chain" id="PRO_5032623393" description="Solute-binding protein family 3/N-terminal domain-containing protein" evidence="2">
    <location>
        <begin position="27"/>
        <end position="399"/>
    </location>
</feature>
<dbReference type="Proteomes" id="UP000660262">
    <property type="component" value="Unassembled WGS sequence"/>
</dbReference>
<accession>A0A830HB43</accession>
<name>A0A830HB43_9CHLO</name>
<feature type="transmembrane region" description="Helical" evidence="1">
    <location>
        <begin position="348"/>
        <end position="371"/>
    </location>
</feature>
<protein>
    <recommendedName>
        <fullName evidence="5">Solute-binding protein family 3/N-terminal domain-containing protein</fullName>
    </recommendedName>
</protein>
<evidence type="ECO:0000256" key="2">
    <source>
        <dbReference type="SAM" id="SignalP"/>
    </source>
</evidence>
<keyword evidence="1" id="KW-1133">Transmembrane helix</keyword>
<feature type="signal peptide" evidence="2">
    <location>
        <begin position="1"/>
        <end position="26"/>
    </location>
</feature>